<feature type="transmembrane region" description="Helical" evidence="1">
    <location>
        <begin position="36"/>
        <end position="58"/>
    </location>
</feature>
<keyword evidence="1" id="KW-0472">Membrane</keyword>
<sequence length="61" mass="6501">MNPDPVWSMLNYALHLIGLLICLGGLTLARKPRHRLLGRMLAGGGFLVAASPTLYALVVGT</sequence>
<evidence type="ECO:0000313" key="2">
    <source>
        <dbReference type="EMBL" id="PMR78575.1"/>
    </source>
</evidence>
<keyword evidence="3" id="KW-1185">Reference proteome</keyword>
<protein>
    <submittedName>
        <fullName evidence="2">Uncharacterized protein</fullName>
    </submittedName>
</protein>
<evidence type="ECO:0000256" key="1">
    <source>
        <dbReference type="SAM" id="Phobius"/>
    </source>
</evidence>
<evidence type="ECO:0000313" key="3">
    <source>
        <dbReference type="Proteomes" id="UP000235547"/>
    </source>
</evidence>
<dbReference type="Proteomes" id="UP000235547">
    <property type="component" value="Unassembled WGS sequence"/>
</dbReference>
<organism evidence="2 3">
    <name type="scientific">Halomonas urumqiensis</name>
    <dbReference type="NCBI Taxonomy" id="1684789"/>
    <lineage>
        <taxon>Bacteria</taxon>
        <taxon>Pseudomonadati</taxon>
        <taxon>Pseudomonadota</taxon>
        <taxon>Gammaproteobacteria</taxon>
        <taxon>Oceanospirillales</taxon>
        <taxon>Halomonadaceae</taxon>
        <taxon>Halomonas</taxon>
    </lineage>
</organism>
<proteinExistence type="predicted"/>
<keyword evidence="1" id="KW-1133">Transmembrane helix</keyword>
<dbReference type="AlphaFoldDB" id="A0A2N7UDW4"/>
<comment type="caution">
    <text evidence="2">The sequence shown here is derived from an EMBL/GenBank/DDBJ whole genome shotgun (WGS) entry which is preliminary data.</text>
</comment>
<feature type="transmembrane region" description="Helical" evidence="1">
    <location>
        <begin position="12"/>
        <end position="29"/>
    </location>
</feature>
<dbReference type="OrthoDB" id="6173562at2"/>
<name>A0A2N7UDW4_9GAMM</name>
<reference evidence="2 3" key="1">
    <citation type="submission" date="2018-01" db="EMBL/GenBank/DDBJ databases">
        <title>Halomonas endophytica sp. nov., isolated from storage liquid in the stems of Populus euphratica.</title>
        <authorList>
            <person name="Chen C."/>
        </authorList>
    </citation>
    <scope>NUCLEOTIDE SEQUENCE [LARGE SCALE GENOMIC DNA]</scope>
    <source>
        <strain evidence="2 3">BZ-SZ-XJ27</strain>
    </source>
</reference>
<dbReference type="EMBL" id="PNRG01000033">
    <property type="protein sequence ID" value="PMR78575.1"/>
    <property type="molecule type" value="Genomic_DNA"/>
</dbReference>
<accession>A0A2N7UDW4</accession>
<dbReference type="RefSeq" id="WP_102589635.1">
    <property type="nucleotide sequence ID" value="NZ_BNAE01000001.1"/>
</dbReference>
<gene>
    <name evidence="2" type="ORF">C1H70_17725</name>
</gene>
<keyword evidence="1" id="KW-0812">Transmembrane</keyword>